<keyword evidence="3" id="KW-1185">Reference proteome</keyword>
<dbReference type="EMBL" id="JACCBA010000001">
    <property type="protein sequence ID" value="NYD48803.1"/>
    <property type="molecule type" value="Genomic_DNA"/>
</dbReference>
<evidence type="ECO:0000313" key="3">
    <source>
        <dbReference type="Proteomes" id="UP000529783"/>
    </source>
</evidence>
<dbReference type="RefSeq" id="WP_179845652.1">
    <property type="nucleotide sequence ID" value="NZ_JACCBA010000001.1"/>
</dbReference>
<feature type="transmembrane region" description="Helical" evidence="1">
    <location>
        <begin position="282"/>
        <end position="304"/>
    </location>
</feature>
<dbReference type="Proteomes" id="UP000529783">
    <property type="component" value="Unassembled WGS sequence"/>
</dbReference>
<feature type="transmembrane region" description="Helical" evidence="1">
    <location>
        <begin position="316"/>
        <end position="341"/>
    </location>
</feature>
<comment type="caution">
    <text evidence="2">The sequence shown here is derived from an EMBL/GenBank/DDBJ whole genome shotgun (WGS) entry which is preliminary data.</text>
</comment>
<dbReference type="AlphaFoldDB" id="A0A7Y9JHN9"/>
<proteinExistence type="predicted"/>
<keyword evidence="1" id="KW-0472">Membrane</keyword>
<name>A0A7Y9JHN9_9ACTN</name>
<sequence length="344" mass="36746">MRRGSVLSAALLALGAALLVIGLLPAPVPEVVLSGPPGTEALERSQPVDPFAAGRVRLAVDAVPAGRAPGRVATVGLAALGAPVDWDKTDDIETIDTDPGGKLQFDPETGRIRVCDHNSDGHLARGYALVDGKEVASVRAGEKGKCDEAQIPDYKRTTEPKYQLKVCLRRSDSDPDGYCNTSNTAQWPKEDKKNDSCWDLKTDQAKIDCVGGVEEYCNQWQHTSGMFPKQCMKDHSDKKTTVLKPPVGRKPDINARPDAALPRGHAKGVGAITEPVEPLLRWLLWTALTACVLGFILIGGNMALKHKRGEFGAHAAGLGWVMIACVMAGSGLAIAFISLLVDPF</sequence>
<reference evidence="2 3" key="1">
    <citation type="submission" date="2020-07" db="EMBL/GenBank/DDBJ databases">
        <title>Sequencing the genomes of 1000 actinobacteria strains.</title>
        <authorList>
            <person name="Klenk H.-P."/>
        </authorList>
    </citation>
    <scope>NUCLEOTIDE SEQUENCE [LARGE SCALE GENOMIC DNA]</scope>
    <source>
        <strain evidence="2 3">DSM 40398</strain>
    </source>
</reference>
<gene>
    <name evidence="2" type="ORF">BJY14_004786</name>
</gene>
<organism evidence="2 3">
    <name type="scientific">Actinomadura luteofluorescens</name>
    <dbReference type="NCBI Taxonomy" id="46163"/>
    <lineage>
        <taxon>Bacteria</taxon>
        <taxon>Bacillati</taxon>
        <taxon>Actinomycetota</taxon>
        <taxon>Actinomycetes</taxon>
        <taxon>Streptosporangiales</taxon>
        <taxon>Thermomonosporaceae</taxon>
        <taxon>Actinomadura</taxon>
    </lineage>
</organism>
<keyword evidence="1" id="KW-0812">Transmembrane</keyword>
<keyword evidence="1" id="KW-1133">Transmembrane helix</keyword>
<evidence type="ECO:0000313" key="2">
    <source>
        <dbReference type="EMBL" id="NYD48803.1"/>
    </source>
</evidence>
<evidence type="ECO:0000256" key="1">
    <source>
        <dbReference type="SAM" id="Phobius"/>
    </source>
</evidence>
<protein>
    <submittedName>
        <fullName evidence="2">Uncharacterized protein</fullName>
    </submittedName>
</protein>
<accession>A0A7Y9JHN9</accession>